<dbReference type="EMBL" id="PJRS01000049">
    <property type="protein sequence ID" value="PLR18849.1"/>
    <property type="molecule type" value="Genomic_DNA"/>
</dbReference>
<dbReference type="RefSeq" id="WP_101720560.1">
    <property type="nucleotide sequence ID" value="NZ_PJRS01000049.1"/>
</dbReference>
<organism evidence="1 2">
    <name type="scientific">Caulobacter zeae</name>
    <dbReference type="NCBI Taxonomy" id="2055137"/>
    <lineage>
        <taxon>Bacteria</taxon>
        <taxon>Pseudomonadati</taxon>
        <taxon>Pseudomonadota</taxon>
        <taxon>Alphaproteobacteria</taxon>
        <taxon>Caulobacterales</taxon>
        <taxon>Caulobacteraceae</taxon>
        <taxon>Caulobacter</taxon>
    </lineage>
</organism>
<name>A0A2N5CYF8_9CAUL</name>
<proteinExistence type="predicted"/>
<dbReference type="InterPro" id="IPR029063">
    <property type="entry name" value="SAM-dependent_MTases_sf"/>
</dbReference>
<dbReference type="AlphaFoldDB" id="A0A2N5CYF8"/>
<comment type="caution">
    <text evidence="1">The sequence shown here is derived from an EMBL/GenBank/DDBJ whole genome shotgun (WGS) entry which is preliminary data.</text>
</comment>
<keyword evidence="2" id="KW-1185">Reference proteome</keyword>
<dbReference type="SUPFAM" id="SSF53335">
    <property type="entry name" value="S-adenosyl-L-methionine-dependent methyltransferases"/>
    <property type="match status" value="1"/>
</dbReference>
<gene>
    <name evidence="1" type="ORF">SGCZBJ_24750</name>
</gene>
<sequence>MVHATYPQGNFLAEYASIVNALTQGRVYDARPAGFFHGVTPEYDRRWEYERALAAIPVDLGRAAIELAAPESFFSLFASAYYGGFTVADVLPGDRFDPEARRNWAEVMATFPERLTYAPALPSPTERLFDAAFAFRIFENIPDDFALMARLREVLAHDAHIAISVAFSHAGEFQFDAGAGFRVYGEERLRALLDGFQITSWQPLESASEVATSPRPFDLTLLHVGAKRV</sequence>
<evidence type="ECO:0000313" key="2">
    <source>
        <dbReference type="Proteomes" id="UP000234479"/>
    </source>
</evidence>
<dbReference type="Proteomes" id="UP000234479">
    <property type="component" value="Unassembled WGS sequence"/>
</dbReference>
<protein>
    <submittedName>
        <fullName evidence="1">Uncharacterized protein</fullName>
    </submittedName>
</protein>
<dbReference type="Gene3D" id="3.40.50.150">
    <property type="entry name" value="Vaccinia Virus protein VP39"/>
    <property type="match status" value="1"/>
</dbReference>
<accession>A0A2N5CYF8</accession>
<reference evidence="1 2" key="1">
    <citation type="submission" date="2017-12" db="EMBL/GenBank/DDBJ databases">
        <title>The genome sequence of Caulobacter sp. 410.</title>
        <authorList>
            <person name="Gao J."/>
            <person name="Mao X."/>
            <person name="Sun J."/>
        </authorList>
    </citation>
    <scope>NUCLEOTIDE SEQUENCE [LARGE SCALE GENOMIC DNA]</scope>
    <source>
        <strain evidence="1 2">410</strain>
    </source>
</reference>
<evidence type="ECO:0000313" key="1">
    <source>
        <dbReference type="EMBL" id="PLR18849.1"/>
    </source>
</evidence>